<organism evidence="1 2">
    <name type="scientific">Paenibacillus dokdonensis</name>
    <dbReference type="NCBI Taxonomy" id="2567944"/>
    <lineage>
        <taxon>Bacteria</taxon>
        <taxon>Bacillati</taxon>
        <taxon>Bacillota</taxon>
        <taxon>Bacilli</taxon>
        <taxon>Bacillales</taxon>
        <taxon>Paenibacillaceae</taxon>
        <taxon>Paenibacillus</taxon>
    </lineage>
</organism>
<accession>A0ABU6GM04</accession>
<proteinExistence type="predicted"/>
<comment type="caution">
    <text evidence="1">The sequence shown here is derived from an EMBL/GenBank/DDBJ whole genome shotgun (WGS) entry which is preliminary data.</text>
</comment>
<name>A0ABU6GM04_9BACL</name>
<dbReference type="EMBL" id="JARLKZ010000008">
    <property type="protein sequence ID" value="MEC0240770.1"/>
    <property type="molecule type" value="Genomic_DNA"/>
</dbReference>
<gene>
    <name evidence="1" type="ORF">P4H66_13015</name>
</gene>
<sequence length="112" mass="13419">MSIHRNGGVSMLAYRCNEDVAIITETVNEEDVEFRIHLLQEDPYLGRLKEIRRYFEDNDIYTDALFYIYKNHEYGAIVRKTYYTDFVLALMKHGLLRSVEWTDQQRCKTDSR</sequence>
<evidence type="ECO:0000313" key="2">
    <source>
        <dbReference type="Proteomes" id="UP001344632"/>
    </source>
</evidence>
<protein>
    <submittedName>
        <fullName evidence="1">Uncharacterized protein</fullName>
    </submittedName>
</protein>
<dbReference type="RefSeq" id="WP_326088533.1">
    <property type="nucleotide sequence ID" value="NZ_JARLKZ010000008.1"/>
</dbReference>
<evidence type="ECO:0000313" key="1">
    <source>
        <dbReference type="EMBL" id="MEC0240770.1"/>
    </source>
</evidence>
<keyword evidence="2" id="KW-1185">Reference proteome</keyword>
<dbReference type="Proteomes" id="UP001344632">
    <property type="component" value="Unassembled WGS sequence"/>
</dbReference>
<reference evidence="1 2" key="1">
    <citation type="submission" date="2023-03" db="EMBL/GenBank/DDBJ databases">
        <title>Bacillus Genome Sequencing.</title>
        <authorList>
            <person name="Dunlap C."/>
        </authorList>
    </citation>
    <scope>NUCLEOTIDE SEQUENCE [LARGE SCALE GENOMIC DNA]</scope>
    <source>
        <strain evidence="1 2">BD-525</strain>
    </source>
</reference>